<keyword evidence="4" id="KW-1185">Reference proteome</keyword>
<organism evidence="3 4">
    <name type="scientific">Dysosmobacter acutus</name>
    <dbReference type="NCBI Taxonomy" id="2841504"/>
    <lineage>
        <taxon>Bacteria</taxon>
        <taxon>Bacillati</taxon>
        <taxon>Bacillota</taxon>
        <taxon>Clostridia</taxon>
        <taxon>Eubacteriales</taxon>
        <taxon>Oscillospiraceae</taxon>
        <taxon>Dysosmobacter</taxon>
    </lineage>
</organism>
<dbReference type="Pfam" id="PF06541">
    <property type="entry name" value="ABC_trans_CmpB"/>
    <property type="match status" value="1"/>
</dbReference>
<keyword evidence="2" id="KW-0812">Transmembrane</keyword>
<accession>A0ABS6F6N6</accession>
<evidence type="ECO:0000313" key="4">
    <source>
        <dbReference type="Proteomes" id="UP000787672"/>
    </source>
</evidence>
<name>A0ABS6F6N6_9FIRM</name>
<sequence>MSHYTLSQWILFFFFYCFCGWIWESCLVSVRKKTWVNRGFLHGPLLPIYGSGALIILLATLSVQDNLFLVFLLGMIAATILEYFTGAAMERLFRVRYWDYSDKPLNLNGHICLFCSLGWGAFSIFLVEVVHPPIQRLVLKIPEGIAQPAAFLLAVATTVDAVQSFNAAMNLREMLETLAQNNEDLQRIQKRLEVYSAFAEEDLQRFRDKLDEGRFRLEGLRQERAMEKALRRASLRSQMQENVQRRRAWKLSVVQTLAEGLEQYREKLDSATDLSAEYLDEKRSEIAEALEKLQRQRERIRSTSDKAYARAARILRGNPSARSKGLEEALEELRRLSSKK</sequence>
<feature type="transmembrane region" description="Helical" evidence="2">
    <location>
        <begin position="67"/>
        <end position="84"/>
    </location>
</feature>
<keyword evidence="1" id="KW-0175">Coiled coil</keyword>
<evidence type="ECO:0000313" key="3">
    <source>
        <dbReference type="EMBL" id="MBU5625951.1"/>
    </source>
</evidence>
<feature type="coiled-coil region" evidence="1">
    <location>
        <begin position="254"/>
        <end position="310"/>
    </location>
</feature>
<dbReference type="InterPro" id="IPR010540">
    <property type="entry name" value="CmpB_TMEM229"/>
</dbReference>
<evidence type="ECO:0008006" key="5">
    <source>
        <dbReference type="Google" id="ProtNLM"/>
    </source>
</evidence>
<feature type="transmembrane region" description="Helical" evidence="2">
    <location>
        <begin position="6"/>
        <end position="28"/>
    </location>
</feature>
<protein>
    <recommendedName>
        <fullName evidence="5">ABC transporter permease</fullName>
    </recommendedName>
</protein>
<gene>
    <name evidence="3" type="ORF">KQI82_03230</name>
</gene>
<keyword evidence="2" id="KW-1133">Transmembrane helix</keyword>
<dbReference type="RefSeq" id="WP_216558673.1">
    <property type="nucleotide sequence ID" value="NZ_JAHLQN010000001.1"/>
</dbReference>
<proteinExistence type="predicted"/>
<comment type="caution">
    <text evidence="3">The sequence shown here is derived from an EMBL/GenBank/DDBJ whole genome shotgun (WGS) entry which is preliminary data.</text>
</comment>
<feature type="coiled-coil region" evidence="1">
    <location>
        <begin position="168"/>
        <end position="223"/>
    </location>
</feature>
<reference evidence="3 4" key="1">
    <citation type="submission" date="2021-06" db="EMBL/GenBank/DDBJ databases">
        <authorList>
            <person name="Sun Q."/>
            <person name="Li D."/>
        </authorList>
    </citation>
    <scope>NUCLEOTIDE SEQUENCE [LARGE SCALE GENOMIC DNA]</scope>
    <source>
        <strain evidence="3 4">MSJ-2</strain>
    </source>
</reference>
<keyword evidence="2" id="KW-0472">Membrane</keyword>
<feature type="transmembrane region" description="Helical" evidence="2">
    <location>
        <begin position="105"/>
        <end position="127"/>
    </location>
</feature>
<evidence type="ECO:0000256" key="1">
    <source>
        <dbReference type="SAM" id="Coils"/>
    </source>
</evidence>
<evidence type="ECO:0000256" key="2">
    <source>
        <dbReference type="SAM" id="Phobius"/>
    </source>
</evidence>
<feature type="transmembrane region" description="Helical" evidence="2">
    <location>
        <begin position="40"/>
        <end position="61"/>
    </location>
</feature>
<dbReference type="Proteomes" id="UP000787672">
    <property type="component" value="Unassembled WGS sequence"/>
</dbReference>
<dbReference type="EMBL" id="JAHLQN010000001">
    <property type="protein sequence ID" value="MBU5625951.1"/>
    <property type="molecule type" value="Genomic_DNA"/>
</dbReference>